<dbReference type="Pfam" id="PF12780">
    <property type="entry name" value="AAA_8"/>
    <property type="match status" value="1"/>
</dbReference>
<feature type="region of interest" description="Disordered" evidence="12">
    <location>
        <begin position="13"/>
        <end position="43"/>
    </location>
</feature>
<dbReference type="Pfam" id="PF17852">
    <property type="entry name" value="Dynein_AAA_lid"/>
    <property type="match status" value="1"/>
</dbReference>
<keyword evidence="6" id="KW-0067">ATP-binding</keyword>
<dbReference type="GO" id="GO:0030286">
    <property type="term" value="C:dynein complex"/>
    <property type="evidence" value="ECO:0007669"/>
    <property type="project" value="UniProtKB-KW"/>
</dbReference>
<feature type="domain" description="Dynein heavy chain ATP-binding dynein motor region" evidence="18">
    <location>
        <begin position="2996"/>
        <end position="3205"/>
    </location>
</feature>
<dbReference type="GO" id="GO:0005874">
    <property type="term" value="C:microtubule"/>
    <property type="evidence" value="ECO:0007669"/>
    <property type="project" value="UniProtKB-KW"/>
</dbReference>
<dbReference type="InterPro" id="IPR042228">
    <property type="entry name" value="Dynein_linker_3"/>
</dbReference>
<evidence type="ECO:0000259" key="18">
    <source>
        <dbReference type="Pfam" id="PF12781"/>
    </source>
</evidence>
<dbReference type="Pfam" id="PF03028">
    <property type="entry name" value="Dynein_heavy"/>
    <property type="match status" value="1"/>
</dbReference>
<dbReference type="Pfam" id="PF22597">
    <property type="entry name" value="DYN_lid"/>
    <property type="match status" value="1"/>
</dbReference>
<feature type="domain" description="Dynein heavy chain hydrolytic ATP-binding dynein motor region" evidence="15">
    <location>
        <begin position="1268"/>
        <end position="1599"/>
    </location>
</feature>
<dbReference type="Gene3D" id="1.20.920.30">
    <property type="match status" value="1"/>
</dbReference>
<dbReference type="InterPro" id="IPR042219">
    <property type="entry name" value="AAA_lid_11_sf"/>
</dbReference>
<feature type="domain" description="Dynein heavy chain linker" evidence="14">
    <location>
        <begin position="694"/>
        <end position="1133"/>
    </location>
</feature>
<evidence type="ECO:0000313" key="24">
    <source>
        <dbReference type="Proteomes" id="UP001627154"/>
    </source>
</evidence>
<dbReference type="InterPro" id="IPR035706">
    <property type="entry name" value="AAA_9"/>
</dbReference>
<evidence type="ECO:0000259" key="17">
    <source>
        <dbReference type="Pfam" id="PF12780"/>
    </source>
</evidence>
<keyword evidence="4" id="KW-0493">Microtubule</keyword>
<evidence type="ECO:0000313" key="23">
    <source>
        <dbReference type="EMBL" id="KAL3400303.1"/>
    </source>
</evidence>
<sequence>MAEKQELYKLINDRTRMPRLQAAPQLHDNDPFDGNDRNLERSRNSDLLQRFRSNAMKIVKNRPVAAASIGTPTSAAAATGTAAAAAASPASVAAKWKKSVNRLSRQTHYTEELRKLAKQVPVQGLLLPEWEQNIMRLIPRTNKRKHFAYLRGLMKEVRQDYFDVMQNLSVKSIVANEEEMEEGEKVAAPLSVEFGSGSSFETNRRVILYKYFLSHRLVRSVSNVMYYNLPKSLLSLKRYEKVRELVQVSWLRDATQAELQKSATIVKKQCYQEIVRSMLQMGYLRSDKRLTRLLHCAESFMAQRICQAMMATIDELVELLAGASPCPRLKLQLVCRNDRLEIEPSLRDVYALYHGLIDGVANLAQDLVPLSEWLKAAPDSNEQQQQQPPATTSYVKVRLADWYLEESHAKLQSVLEAALQPLERRLAELGARLEPLCSQETKRRVAAMIESRELADFDLYRGQVDEYKAYLGQVNGLVANEYFELGVLNQSPAIAELKRNGQELVNALLAELVDLHQSLNREICREFESLESRALDIPDDTQSLFELTEYVSYASKRLMGELEDKIRASVRMLGSLSEVALLSHEHLELSATTCSWLELIKPVFSQHNIFCEAKKGELEDELQRKIAALGAEIEAVLPELACLDAMDDAARVHEYRDFLGRILARIEEISERCERANAEERLFKFPETSFPKIEEIKETVSSFGSLVRLICRWRKERAVWLDGPFEYLDSELIERQTEHYTQRLTESQRVYKLKIKTDQTASKPFKFSGVADDPDPVQQPAPLKLCWQTLRQLDEFRRYVPLARCMCNPALRKRHWDEMSAIAGCDLTPNAGTTLAKLMARDLLEDFASYEVISRGANNELALQHELQAMRLQWQRADGRLEFGLAHRETSGLTEFRELDTIEALLEEQLVKLAKMRSSYFVGPIESQVREFHERLARARRTIELWYQVQARCKYLGGIFAERLLREHLRHELELYESLREIVGAIEDGIQAQPSFDRVTASRAAVLDKLEQADRALELIASKVRDYLKRLKLEFSRLFFLADVEMVELLFRRDNLARSNCQISKCFPNVSRLKLRLVDSDGSSEIVAIAGSSGERLDLPEPVELAPTSGECLVDWLVQLDLAMRRTLRSKLELAVETFNDELSFDWLTASPASVVHCVWQIMWTAQVQSCFSGSAVVESMRECRLRYQTYRELAHQLLRHQTLSREHRETLSSLVVLLVHLEEVCGALLEKKIHEEQDFDWKAQIRCYYFNEEAEVRVSIVNSSQSYGYEYYGSGERVSVVTPLTERYYRALVEASQQNHFTGLVGLACLGKIDAKRNLARILGQPFFLFGGREAQRYDNLEAIFKGLVGLNAWVCLKNLGECSLPNLSLLAQYVFRVCQAKSARLATINVHGDQLRFDANCYFSYSMNPGLPGGVDAASLPDNLRSHFRQVCFLAPDQDKICQVELYAAGFAEARQLSATLSEVNVLCQELMSSSTAEYNLKLRSSKALVATAAKLKFSHPEESERVLLLRALVDTRISQFHGEDLLVFRDILDKCFQGVALPGPSHERLLAALERVCRDERLLDRAAFKLKLVQMHETIHLSKSVILVGEASSGKTTLLRVLRRVLTLLRADDDGDDDDDDDRERRRATIPCEVINPGALSLARFIGSYDEDKASWSDGVLCDVLRKFSDNQNDNDEEALQKWLILDSDAHESWLGRIETMLAEPDRVLHLATNERLALTDDTRLFVETTSLRDCSPATLARCALVHLPGLAEDWPDYARNELAKRDEPPLRAHCPAICAMFHWCLEASLRFVRDHCGSHGNGLKLSEMQLVASCLELFVMYMVSAIEDHNLEHNKREAQKDKDKDHALLWSQAALLMATNFALSGHLDADSKLRLEKFLLDLWAERDERHPKPREIKHPLGAEIALPSEGLLRDNVYVFKGTGNWRHLASDLLKMEKTKDDRDDRQLLLRAASSDLVFVPTVESLKFGQLLSLHVRYRRPFIVCGEYAAGKTCLLRDFFTNAATSSSSSELTSNYFNFESIASAELAQELVLMRLQRIRRTEYQAQDNKYCFVVVDDLQGAADRDPSSTGGGGGGGGSTLESMRQLMDRGYWHDLETPGRRVAVSNRVTFAGALTTTSHRDLCPRFLRHFNVLGMSAPTRESLCRVFSTSLMADLRRNSNFSQDVLGSAMSMAQATLDVYRACRLELRPSPARLLYRFSLHDVQRVVKGCALVHKDSVETKITFVRLWAHEALRVFGDRIREPAEQRWLFERMREAAKAHFKDPFEAAFDHLPKTSDELTWDSFRELFFGNWAELEPSRRKYEEMSGCSRDQLRNKLQQYVADYNEAGGVNDKLELIVTGHAIEHASRICRVLATPGANLLALGTSGSGAGALVKLAAFVERQRLFEPALDSLEAWRQQLKSLMIECGTSKSQSCVLLVSERKIKAKGGGGGVRDDVNELLLPSYGPGEIAARLFSEDERREMVRAARLDAQNGDRNLELDAWRVYGYFLEQCKRRLHLVLRVSPRGPSLKRCLRDWPGLLSSCTIDWLDDWPQPALEQVASHCLRGLNVQDSLRSQLVLASQQLYLRMDRVRAAYCREAVTGIEFPAVAPLGFLRTCKRYAELMASKQLEIKSTRKRYLAGLDKLQLAAREVAHMKTTLTKLRPQLEASARQTEATMKEIESENLSVERATVLVKRDEEVANKKAEIASTLKLECETELAVAIPILEDALAALNTLKPTDITLVKAMKNPPDTVKLVMAAVCVMLGVPSERVVDPVTGRKSMDFWGPSKRVLGDMNFLQNLKDYDKDSIAPAVVATIKKNYMSDKNFQPHIVAKASSAAEGLCKWVRAMVSYDEVAKVVAPKKEKLAAAQRECDETEAFLTAKRKTLADLSAKLAGLKQSLEATLRKKLELEREVADCTLKLRKAEELIGSLGGEKARWTESANQLGRAYDNLPGDALLSCATIGYLAPLDLAYRDRTLADWQDSLRAANVPFSEEFDLVEFLGIEVTINAWRLCGLANNRFSLQNAIMWEQSPLWCLFVDPQNQANEWIRSMEKSSQLRTVKANEPDSLSSIVEGMGLGVPVLLENVGDELEVGLEPLLARDGSVTCEPGFRLYLTTRRHRPRFGAQVFNRLTVMDFLLPAEAIRDRLLDIVIARERPELQDKFEKILAENVNNKRILKQQEDNILRTLSSGSGSGSVNILEDEGAIRTLDISKSLAQDLLKRQEATRVSKEEIEAFRDGYQAFTKYCADLYSTLNWLPSLNCMYRFSLSWFTQLYVKSIETSNRSVIHRKRIDYLKMSSIQNLYQSVHGALLERHRLVYSFVLCAKTLVDTEQLTEQEFRVFMSIGGAAARSEEEDGSSSAPNPAPAWLAEASWRELQLVSAQLAVFQNLANSLSNSAIRWRRYCNSLEADECPMPQPWDHRLTAFQKLILVRILCPDRIIFKVSEFVESVMGPSSGAAGNFVPCNVARPYAESSCLVPLVFILPSYTSPFAVVARFAKLLGYSSKLHSLSMGPRQGPKAELLIEMARRDGEWVFLHNCHLALDWMHRRLETLCERLDPSTSQLGFRLWMSSRATEDFPIGLLQASIKVAFDAPHDVRQSLAWSYRSEPIKDRDFFEGCPGKDRAFGKLLYGFCLLHAVLRERANYGLQSWNRLYEFDEADLHSAIHQLRSWVGQSDKLPFKALGYFLSECGYGAKMLDPWDKLYLDSLALDYCNFKLVQDSNYDFDTGRPAYRLPKRIEFRDYLRHIRNNVPAQTSPEDFGLDRNCTLAKNSLRVGDFLRSLASLNETSCCCASTTTTTTTTTMTMTSEQLEARSHRLKSICLESLSLLPKSLNLERLEGRYDRSDEPLDRFLREEVAALNDCLDAMRRCLEELSEAHSGQAADGSSCWSRRLEELGAELLRGGVPASWQRLHLTLRTNKTLFQFLGELVERVKFLEGWIERGQHPRHYWCAGLMSCRKLLAIVRWSYAREQRCGLDEVGLECSVLEAKCPPATDDSAAPIDDSLQLPANAVCLYGLQLVGAKWNEQTKSLTNPRPKLLFNEMPLVSFEPVSLRSSSQGPATGFFRCPLYVSPLMHNLDYSVDRSLGKVEPSRDNYVASVNLKSDVNPRLWIKRGAALYCRAE</sequence>
<dbReference type="InterPro" id="IPR027417">
    <property type="entry name" value="P-loop_NTPase"/>
</dbReference>
<organism evidence="23 24">
    <name type="scientific">Trichogramma kaykai</name>
    <dbReference type="NCBI Taxonomy" id="54128"/>
    <lineage>
        <taxon>Eukaryota</taxon>
        <taxon>Metazoa</taxon>
        <taxon>Ecdysozoa</taxon>
        <taxon>Arthropoda</taxon>
        <taxon>Hexapoda</taxon>
        <taxon>Insecta</taxon>
        <taxon>Pterygota</taxon>
        <taxon>Neoptera</taxon>
        <taxon>Endopterygota</taxon>
        <taxon>Hymenoptera</taxon>
        <taxon>Apocrita</taxon>
        <taxon>Proctotrupomorpha</taxon>
        <taxon>Chalcidoidea</taxon>
        <taxon>Trichogrammatidae</taxon>
        <taxon>Trichogramma</taxon>
    </lineage>
</organism>
<dbReference type="Pfam" id="PF08393">
    <property type="entry name" value="DHC_N2"/>
    <property type="match status" value="1"/>
</dbReference>
<accession>A0ABD2X5Y7</accession>
<dbReference type="FunFam" id="1.20.920.20:FF:000006">
    <property type="entry name" value="Dynein, axonemal, heavy chain 6"/>
    <property type="match status" value="1"/>
</dbReference>
<name>A0ABD2X5Y7_9HYME</name>
<comment type="caution">
    <text evidence="23">The sequence shown here is derived from an EMBL/GenBank/DDBJ whole genome shotgun (WGS) entry which is preliminary data.</text>
</comment>
<feature type="domain" description="Dynein 2 heavy chain 1 cytoplasmic ATPase lid" evidence="22">
    <location>
        <begin position="2171"/>
        <end position="2249"/>
    </location>
</feature>
<proteinExistence type="inferred from homology"/>
<dbReference type="InterPro" id="IPR041466">
    <property type="entry name" value="Dynein_AAA5_ext"/>
</dbReference>
<evidence type="ECO:0000256" key="10">
    <source>
        <dbReference type="ARBA" id="ARBA00023212"/>
    </source>
</evidence>
<dbReference type="Gene3D" id="3.40.50.300">
    <property type="entry name" value="P-loop containing nucleotide triphosphate hydrolases"/>
    <property type="match status" value="5"/>
</dbReference>
<keyword evidence="7" id="KW-0243">Dynein</keyword>
<dbReference type="InterPro" id="IPR013602">
    <property type="entry name" value="Dynein_heavy_linker"/>
</dbReference>
<dbReference type="Pfam" id="PF18199">
    <property type="entry name" value="Dynein_C"/>
    <property type="match status" value="1"/>
</dbReference>
<evidence type="ECO:0000256" key="8">
    <source>
        <dbReference type="ARBA" id="ARBA00023054"/>
    </source>
</evidence>
<keyword evidence="9" id="KW-0505">Motor protein</keyword>
<dbReference type="PANTHER" id="PTHR45703:SF1">
    <property type="entry name" value="DYNEINS HEAVY CHAIN"/>
    <property type="match status" value="1"/>
</dbReference>
<dbReference type="Gene3D" id="1.20.920.20">
    <property type="match status" value="1"/>
</dbReference>
<evidence type="ECO:0000259" key="21">
    <source>
        <dbReference type="Pfam" id="PF18199"/>
    </source>
</evidence>
<dbReference type="Gene3D" id="1.10.8.1220">
    <property type="match status" value="1"/>
</dbReference>
<evidence type="ECO:0000256" key="7">
    <source>
        <dbReference type="ARBA" id="ARBA00023017"/>
    </source>
</evidence>
<evidence type="ECO:0000259" key="15">
    <source>
        <dbReference type="Pfam" id="PF12774"/>
    </source>
</evidence>
<dbReference type="Gene3D" id="6.10.140.1060">
    <property type="match status" value="1"/>
</dbReference>
<dbReference type="Gene3D" id="3.10.490.20">
    <property type="match status" value="1"/>
</dbReference>
<comment type="similarity">
    <text evidence="2">Belongs to the dynein heavy chain family.</text>
</comment>
<dbReference type="SUPFAM" id="SSF52540">
    <property type="entry name" value="P-loop containing nucleoside triphosphate hydrolases"/>
    <property type="match status" value="2"/>
</dbReference>
<evidence type="ECO:0000256" key="12">
    <source>
        <dbReference type="SAM" id="MobiDB-lite"/>
    </source>
</evidence>
<evidence type="ECO:0000256" key="2">
    <source>
        <dbReference type="ARBA" id="ARBA00008887"/>
    </source>
</evidence>
<dbReference type="GO" id="GO:0005524">
    <property type="term" value="F:ATP binding"/>
    <property type="evidence" value="ECO:0007669"/>
    <property type="project" value="UniProtKB-KW"/>
</dbReference>
<dbReference type="InterPro" id="IPR042222">
    <property type="entry name" value="Dynein_2_N"/>
</dbReference>
<evidence type="ECO:0000256" key="4">
    <source>
        <dbReference type="ARBA" id="ARBA00022701"/>
    </source>
</evidence>
<gene>
    <name evidence="23" type="ORF">TKK_006178</name>
</gene>
<dbReference type="InterPro" id="IPR043160">
    <property type="entry name" value="Dynein_C_barrel"/>
</dbReference>
<evidence type="ECO:0000259" key="16">
    <source>
        <dbReference type="Pfam" id="PF12777"/>
    </source>
</evidence>
<dbReference type="Gene3D" id="3.20.180.20">
    <property type="entry name" value="Dynein heavy chain, N-terminal domain 2"/>
    <property type="match status" value="1"/>
</dbReference>
<feature type="domain" description="Dynein heavy chain C-terminal" evidence="21">
    <location>
        <begin position="3792"/>
        <end position="4108"/>
    </location>
</feature>
<dbReference type="Gene3D" id="1.20.140.100">
    <property type="entry name" value="Dynein heavy chain, N-terminal domain 2"/>
    <property type="match status" value="1"/>
</dbReference>
<dbReference type="PANTHER" id="PTHR45703">
    <property type="entry name" value="DYNEIN HEAVY CHAIN"/>
    <property type="match status" value="1"/>
</dbReference>
<evidence type="ECO:0000256" key="5">
    <source>
        <dbReference type="ARBA" id="ARBA00022741"/>
    </source>
</evidence>
<dbReference type="InterPro" id="IPR043157">
    <property type="entry name" value="Dynein_AAA1S"/>
</dbReference>
<evidence type="ECO:0000256" key="11">
    <source>
        <dbReference type="SAM" id="Coils"/>
    </source>
</evidence>
<evidence type="ECO:0000259" key="13">
    <source>
        <dbReference type="Pfam" id="PF03028"/>
    </source>
</evidence>
<feature type="compositionally biased region" description="Basic and acidic residues" evidence="12">
    <location>
        <begin position="27"/>
        <end position="43"/>
    </location>
</feature>
<keyword evidence="8 11" id="KW-0175">Coiled coil</keyword>
<evidence type="ECO:0000256" key="9">
    <source>
        <dbReference type="ARBA" id="ARBA00023175"/>
    </source>
</evidence>
<dbReference type="InterPro" id="IPR026983">
    <property type="entry name" value="DHC"/>
</dbReference>
<dbReference type="Pfam" id="PF12777">
    <property type="entry name" value="MT"/>
    <property type="match status" value="1"/>
</dbReference>
<dbReference type="Gene3D" id="1.20.1270.280">
    <property type="match status" value="1"/>
</dbReference>
<dbReference type="Proteomes" id="UP001627154">
    <property type="component" value="Unassembled WGS sequence"/>
</dbReference>
<dbReference type="InterPro" id="IPR024317">
    <property type="entry name" value="Dynein_heavy_chain_D4_dom"/>
</dbReference>
<comment type="subcellular location">
    <subcellularLocation>
        <location evidence="1">Cytoplasm</location>
        <location evidence="1">Cytoskeleton</location>
    </subcellularLocation>
</comment>
<keyword evidence="3" id="KW-0963">Cytoplasm</keyword>
<keyword evidence="10" id="KW-0206">Cytoskeleton</keyword>
<feature type="domain" description="Dynein heavy chain AAA lid" evidence="20">
    <location>
        <begin position="3614"/>
        <end position="3753"/>
    </location>
</feature>
<dbReference type="Pfam" id="PF12774">
    <property type="entry name" value="AAA_6"/>
    <property type="match status" value="1"/>
</dbReference>
<keyword evidence="5" id="KW-0547">Nucleotide-binding</keyword>
<evidence type="ECO:0000256" key="6">
    <source>
        <dbReference type="ARBA" id="ARBA00022840"/>
    </source>
</evidence>
<feature type="coiled-coil region" evidence="11">
    <location>
        <begin position="2872"/>
        <end position="2913"/>
    </location>
</feature>
<evidence type="ECO:0000256" key="1">
    <source>
        <dbReference type="ARBA" id="ARBA00004245"/>
    </source>
</evidence>
<reference evidence="23 24" key="1">
    <citation type="journal article" date="2024" name="bioRxiv">
        <title>A reference genome for Trichogramma kaykai: A tiny desert-dwelling parasitoid wasp with competing sex-ratio distorters.</title>
        <authorList>
            <person name="Culotta J."/>
            <person name="Lindsey A.R."/>
        </authorList>
    </citation>
    <scope>NUCLEOTIDE SEQUENCE [LARGE SCALE GENOMIC DNA]</scope>
    <source>
        <strain evidence="23 24">KSX58</strain>
    </source>
</reference>
<dbReference type="InterPro" id="IPR035699">
    <property type="entry name" value="AAA_6"/>
</dbReference>
<dbReference type="FunFam" id="1.20.920.30:FF:000002">
    <property type="entry name" value="Dynein axonemal heavy chain 3"/>
    <property type="match status" value="1"/>
</dbReference>
<dbReference type="InterPro" id="IPR004273">
    <property type="entry name" value="Dynein_heavy_D6_P-loop"/>
</dbReference>
<feature type="coiled-coil region" evidence="11">
    <location>
        <begin position="2648"/>
        <end position="2675"/>
    </location>
</feature>
<evidence type="ECO:0000259" key="14">
    <source>
        <dbReference type="Pfam" id="PF08393"/>
    </source>
</evidence>
<dbReference type="InterPro" id="IPR054354">
    <property type="entry name" value="DYNC2H1-like_lid"/>
</dbReference>
<protein>
    <submittedName>
        <fullName evidence="23">Uncharacterized protein</fullName>
    </submittedName>
</protein>
<feature type="domain" description="Dynein heavy chain AAA 5 extension" evidence="19">
    <location>
        <begin position="1783"/>
        <end position="1931"/>
    </location>
</feature>
<dbReference type="EMBL" id="JBJJXI010000051">
    <property type="protein sequence ID" value="KAL3400303.1"/>
    <property type="molecule type" value="Genomic_DNA"/>
</dbReference>
<feature type="domain" description="Dynein heavy chain coiled coil stalk" evidence="16">
    <location>
        <begin position="2623"/>
        <end position="2964"/>
    </location>
</feature>
<dbReference type="Gene3D" id="1.10.8.710">
    <property type="match status" value="1"/>
</dbReference>
<dbReference type="Pfam" id="PF12781">
    <property type="entry name" value="AAA_9"/>
    <property type="match status" value="1"/>
</dbReference>
<dbReference type="InterPro" id="IPR024743">
    <property type="entry name" value="Dynein_HC_stalk"/>
</dbReference>
<feature type="domain" description="Dynein heavy chain AAA module D4" evidence="17">
    <location>
        <begin position="2338"/>
        <end position="2607"/>
    </location>
</feature>
<evidence type="ECO:0000259" key="22">
    <source>
        <dbReference type="Pfam" id="PF22597"/>
    </source>
</evidence>
<dbReference type="Gene3D" id="1.10.8.720">
    <property type="entry name" value="Region D6 of dynein motor"/>
    <property type="match status" value="1"/>
</dbReference>
<evidence type="ECO:0000256" key="3">
    <source>
        <dbReference type="ARBA" id="ARBA00022490"/>
    </source>
</evidence>
<dbReference type="Gene3D" id="1.10.287.2620">
    <property type="match status" value="1"/>
</dbReference>
<dbReference type="InterPro" id="IPR041658">
    <property type="entry name" value="AAA_lid_11"/>
</dbReference>
<dbReference type="Pfam" id="PF18198">
    <property type="entry name" value="AAA_lid_11"/>
    <property type="match status" value="1"/>
</dbReference>
<dbReference type="Gene3D" id="1.20.58.1120">
    <property type="match status" value="1"/>
</dbReference>
<feature type="domain" description="Dynein heavy chain region D6 P-loop" evidence="13">
    <location>
        <begin position="3463"/>
        <end position="3576"/>
    </location>
</feature>
<evidence type="ECO:0000259" key="19">
    <source>
        <dbReference type="Pfam" id="PF17852"/>
    </source>
</evidence>
<dbReference type="InterPro" id="IPR041228">
    <property type="entry name" value="Dynein_C"/>
</dbReference>
<evidence type="ECO:0000259" key="20">
    <source>
        <dbReference type="Pfam" id="PF18198"/>
    </source>
</evidence>
<keyword evidence="24" id="KW-1185">Reference proteome</keyword>
<dbReference type="Pfam" id="PF12775">
    <property type="entry name" value="AAA_7"/>
    <property type="match status" value="1"/>
</dbReference>